<evidence type="ECO:0000313" key="8">
    <source>
        <dbReference type="Proteomes" id="UP000053766"/>
    </source>
</evidence>
<comment type="similarity">
    <text evidence="2">Belongs to the nematode receptor-like protein srb family.</text>
</comment>
<evidence type="ECO:0000256" key="3">
    <source>
        <dbReference type="ARBA" id="ARBA00022692"/>
    </source>
</evidence>
<feature type="transmembrane region" description="Helical" evidence="6">
    <location>
        <begin position="183"/>
        <end position="204"/>
    </location>
</feature>
<feature type="transmembrane region" description="Helical" evidence="6">
    <location>
        <begin position="231"/>
        <end position="251"/>
    </location>
</feature>
<dbReference type="GO" id="GO:0007606">
    <property type="term" value="P:sensory perception of chemical stimulus"/>
    <property type="evidence" value="ECO:0007669"/>
    <property type="project" value="InterPro"/>
</dbReference>
<dbReference type="PRINTS" id="PR00699">
    <property type="entry name" value="TMPROTEINSRB"/>
</dbReference>
<comment type="subcellular location">
    <subcellularLocation>
        <location evidence="1">Membrane</location>
        <topology evidence="1">Multi-pass membrane protein</topology>
    </subcellularLocation>
</comment>
<feature type="transmembrane region" description="Helical" evidence="6">
    <location>
        <begin position="140"/>
        <end position="162"/>
    </location>
</feature>
<dbReference type="OrthoDB" id="5877549at2759"/>
<dbReference type="Pfam" id="PF10292">
    <property type="entry name" value="7TM_GPCR_Srab"/>
    <property type="match status" value="1"/>
</dbReference>
<proteinExistence type="inferred from homology"/>
<dbReference type="PANTHER" id="PTHR31216:SF11">
    <property type="entry name" value="SERPENTINE RECEPTOR CLASS BETA-16-RELATED"/>
    <property type="match status" value="1"/>
</dbReference>
<feature type="transmembrane region" description="Helical" evidence="6">
    <location>
        <begin position="61"/>
        <end position="83"/>
    </location>
</feature>
<dbReference type="STRING" id="29172.A0A0D8Y5B1"/>
<evidence type="ECO:0000256" key="1">
    <source>
        <dbReference type="ARBA" id="ARBA00004141"/>
    </source>
</evidence>
<dbReference type="InterPro" id="IPR019408">
    <property type="entry name" value="7TM_GPCR_serpentine_rcpt_Srab"/>
</dbReference>
<dbReference type="EMBL" id="KN716224">
    <property type="protein sequence ID" value="KJH49736.1"/>
    <property type="molecule type" value="Genomic_DNA"/>
</dbReference>
<gene>
    <name evidence="7" type="ORF">DICVIV_04076</name>
</gene>
<evidence type="ECO:0000256" key="4">
    <source>
        <dbReference type="ARBA" id="ARBA00022989"/>
    </source>
</evidence>
<feature type="transmembrane region" description="Helical" evidence="6">
    <location>
        <begin position="272"/>
        <end position="294"/>
    </location>
</feature>
<feature type="transmembrane region" description="Helical" evidence="6">
    <location>
        <begin position="103"/>
        <end position="128"/>
    </location>
</feature>
<reference evidence="7 8" key="1">
    <citation type="submission" date="2013-11" db="EMBL/GenBank/DDBJ databases">
        <title>Draft genome of the bovine lungworm Dictyocaulus viviparus.</title>
        <authorList>
            <person name="Mitreva M."/>
        </authorList>
    </citation>
    <scope>NUCLEOTIDE SEQUENCE [LARGE SCALE GENOMIC DNA]</scope>
    <source>
        <strain evidence="7 8">HannoverDv2000</strain>
    </source>
</reference>
<accession>A0A0D8Y5B1</accession>
<keyword evidence="5 6" id="KW-0472">Membrane</keyword>
<protein>
    <submittedName>
        <fullName evidence="7">Integral membrane protein Srb</fullName>
    </submittedName>
</protein>
<feature type="transmembrane region" description="Helical" evidence="6">
    <location>
        <begin position="314"/>
        <end position="336"/>
    </location>
</feature>
<evidence type="ECO:0000256" key="6">
    <source>
        <dbReference type="SAM" id="Phobius"/>
    </source>
</evidence>
<dbReference type="Proteomes" id="UP000053766">
    <property type="component" value="Unassembled WGS sequence"/>
</dbReference>
<dbReference type="AlphaFoldDB" id="A0A0D8Y5B1"/>
<keyword evidence="3 6" id="KW-0812">Transmembrane</keyword>
<evidence type="ECO:0000256" key="2">
    <source>
        <dbReference type="ARBA" id="ARBA00006860"/>
    </source>
</evidence>
<evidence type="ECO:0000313" key="7">
    <source>
        <dbReference type="EMBL" id="KJH49736.1"/>
    </source>
</evidence>
<dbReference type="GO" id="GO:0016020">
    <property type="term" value="C:membrane"/>
    <property type="evidence" value="ECO:0007669"/>
    <property type="project" value="UniProtKB-SubCell"/>
</dbReference>
<evidence type="ECO:0000256" key="5">
    <source>
        <dbReference type="ARBA" id="ARBA00023136"/>
    </source>
</evidence>
<keyword evidence="8" id="KW-1185">Reference proteome</keyword>
<keyword evidence="4 6" id="KW-1133">Transmembrane helix</keyword>
<dbReference type="GO" id="GO:0004888">
    <property type="term" value="F:transmembrane signaling receptor activity"/>
    <property type="evidence" value="ECO:0007669"/>
    <property type="project" value="InterPro"/>
</dbReference>
<sequence length="375" mass="42628">MLSYSQDLKLCRSRASVLQSVATVDRTSLAKISSDQNKKMNEITSDSNCRKRWLEAVEYPLFRVFQVIYMILSMAALPILIYVQLKHIFGPTFHQNIKMILLIYYSLALFHAMAYSTTQIYALISSLMNRPCNSFPTSSIYALLHLSIFAADFGLVLTLVALCCERSVATMRASKYERKGVGLGLLLLAATFGAIFAAICYVYDVDDFQVKVLTFVMLPPGAVKEYNEVEVANIIVSLLCIITLYIASRINKKRSSSSPSTLSTRYQMRENIVTTQFAAQIAILQVTFFVFQAVGGLSARILGKNLIQYNEKLYTSLCQMFYVAPIFIFVLPIYSLHKLKYYQTYRNEIIRTIVNMESRVLIFIFPHCYGCIFVM</sequence>
<dbReference type="PANTHER" id="PTHR31216">
    <property type="entry name" value="SERPENTINE RECEPTOR CLASS BETA-1-RELATED-RELATED"/>
    <property type="match status" value="1"/>
</dbReference>
<dbReference type="InterPro" id="IPR002184">
    <property type="entry name" value="7TM_GPCR_serpentine_rcpt_Srb"/>
</dbReference>
<reference evidence="8" key="2">
    <citation type="journal article" date="2016" name="Sci. Rep.">
        <title>Dictyocaulus viviparus genome, variome and transcriptome elucidate lungworm biology and support future intervention.</title>
        <authorList>
            <person name="McNulty S.N."/>
            <person name="Strube C."/>
            <person name="Rosa B.A."/>
            <person name="Martin J.C."/>
            <person name="Tyagi R."/>
            <person name="Choi Y.J."/>
            <person name="Wang Q."/>
            <person name="Hallsworth Pepin K."/>
            <person name="Zhang X."/>
            <person name="Ozersky P."/>
            <person name="Wilson R.K."/>
            <person name="Sternberg P.W."/>
            <person name="Gasser R.B."/>
            <person name="Mitreva M."/>
        </authorList>
    </citation>
    <scope>NUCLEOTIDE SEQUENCE [LARGE SCALE GENOMIC DNA]</scope>
    <source>
        <strain evidence="8">HannoverDv2000</strain>
    </source>
</reference>
<organism evidence="7 8">
    <name type="scientific">Dictyocaulus viviparus</name>
    <name type="common">Bovine lungworm</name>
    <dbReference type="NCBI Taxonomy" id="29172"/>
    <lineage>
        <taxon>Eukaryota</taxon>
        <taxon>Metazoa</taxon>
        <taxon>Ecdysozoa</taxon>
        <taxon>Nematoda</taxon>
        <taxon>Chromadorea</taxon>
        <taxon>Rhabditida</taxon>
        <taxon>Rhabditina</taxon>
        <taxon>Rhabditomorpha</taxon>
        <taxon>Strongyloidea</taxon>
        <taxon>Metastrongylidae</taxon>
        <taxon>Dictyocaulus</taxon>
    </lineage>
</organism>
<name>A0A0D8Y5B1_DICVI</name>